<keyword evidence="4" id="KW-1185">Reference proteome</keyword>
<reference evidence="3 4" key="1">
    <citation type="submission" date="2019-01" db="EMBL/GenBank/DDBJ databases">
        <title>Draft genome sequence of Psathyrella aberdarensis IHI B618.</title>
        <authorList>
            <person name="Buettner E."/>
            <person name="Kellner H."/>
        </authorList>
    </citation>
    <scope>NUCLEOTIDE SEQUENCE [LARGE SCALE GENOMIC DNA]</scope>
    <source>
        <strain evidence="3 4">IHI B618</strain>
    </source>
</reference>
<dbReference type="Pfam" id="PF01693">
    <property type="entry name" value="Cauli_VI"/>
    <property type="match status" value="1"/>
</dbReference>
<dbReference type="EMBL" id="SDEE01000342">
    <property type="protein sequence ID" value="RXW17411.1"/>
    <property type="molecule type" value="Genomic_DNA"/>
</dbReference>
<proteinExistence type="predicted"/>
<feature type="compositionally biased region" description="Low complexity" evidence="1">
    <location>
        <begin position="109"/>
        <end position="126"/>
    </location>
</feature>
<dbReference type="Proteomes" id="UP000290288">
    <property type="component" value="Unassembled WGS sequence"/>
</dbReference>
<sequence length="323" mass="32535">MVHPAPFANIDRFQGNEVPLNWSMYRLLVSLLELIDERHGMLGEVHEDGLVGERCHFCNGTGMNMVADGGPVPESPSSEAGGTSDRLDGPSGPSNAGPNTGSTGPHNLSAITTASGSTSVTATPPSITTTVNASPAPAPPVITAVSVPSPPVTNTNANVPAAPAATPTIPATTAASLPAVVINTSAASINVPAAATTINVANVVPTGAPVAGVATGVAGNANLPAPANSANNSNAPQPANPPPLPSLVGQAPPEPENAVFTGLDDERFYSVTRGLRVSVFGAWNIISRFVIGVGGSSYSGFNSREAALRNYTTAYNEGSVSYL</sequence>
<dbReference type="AlphaFoldDB" id="A0A4Q2DEL6"/>
<protein>
    <recommendedName>
        <fullName evidence="2">Ribonuclease H1 N-terminal domain-containing protein</fullName>
    </recommendedName>
</protein>
<name>A0A4Q2DEL6_9AGAR</name>
<evidence type="ECO:0000313" key="3">
    <source>
        <dbReference type="EMBL" id="RXW17411.1"/>
    </source>
</evidence>
<evidence type="ECO:0000313" key="4">
    <source>
        <dbReference type="Proteomes" id="UP000290288"/>
    </source>
</evidence>
<evidence type="ECO:0000259" key="2">
    <source>
        <dbReference type="Pfam" id="PF01693"/>
    </source>
</evidence>
<feature type="domain" description="Ribonuclease H1 N-terminal" evidence="2">
    <location>
        <begin position="267"/>
        <end position="307"/>
    </location>
</feature>
<evidence type="ECO:0000256" key="1">
    <source>
        <dbReference type="SAM" id="MobiDB-lite"/>
    </source>
</evidence>
<feature type="region of interest" description="Disordered" evidence="1">
    <location>
        <begin position="66"/>
        <end position="137"/>
    </location>
</feature>
<comment type="caution">
    <text evidence="3">The sequence shown here is derived from an EMBL/GenBank/DDBJ whole genome shotgun (WGS) entry which is preliminary data.</text>
</comment>
<accession>A0A4Q2DEL6</accession>
<dbReference type="STRING" id="2316362.A0A4Q2DEL6"/>
<organism evidence="3 4">
    <name type="scientific">Candolleomyces aberdarensis</name>
    <dbReference type="NCBI Taxonomy" id="2316362"/>
    <lineage>
        <taxon>Eukaryota</taxon>
        <taxon>Fungi</taxon>
        <taxon>Dikarya</taxon>
        <taxon>Basidiomycota</taxon>
        <taxon>Agaricomycotina</taxon>
        <taxon>Agaricomycetes</taxon>
        <taxon>Agaricomycetidae</taxon>
        <taxon>Agaricales</taxon>
        <taxon>Agaricineae</taxon>
        <taxon>Psathyrellaceae</taxon>
        <taxon>Candolleomyces</taxon>
    </lineage>
</organism>
<feature type="region of interest" description="Disordered" evidence="1">
    <location>
        <begin position="225"/>
        <end position="255"/>
    </location>
</feature>
<feature type="compositionally biased region" description="Low complexity" evidence="1">
    <location>
        <begin position="225"/>
        <end position="237"/>
    </location>
</feature>
<gene>
    <name evidence="3" type="ORF">EST38_g8433</name>
</gene>
<feature type="compositionally biased region" description="Polar residues" evidence="1">
    <location>
        <begin position="92"/>
        <end position="106"/>
    </location>
</feature>
<dbReference type="InterPro" id="IPR011320">
    <property type="entry name" value="RNase_H1_N"/>
</dbReference>
<dbReference type="OrthoDB" id="3270804at2759"/>
<dbReference type="InterPro" id="IPR009027">
    <property type="entry name" value="Ribosomal_bL9/RNase_H1_N"/>
</dbReference>
<dbReference type="SUPFAM" id="SSF55658">
    <property type="entry name" value="L9 N-domain-like"/>
    <property type="match status" value="1"/>
</dbReference>